<dbReference type="EMBL" id="PZQS01000004">
    <property type="protein sequence ID" value="PVD31583.1"/>
    <property type="molecule type" value="Genomic_DNA"/>
</dbReference>
<organism evidence="8 9">
    <name type="scientific">Pomacea canaliculata</name>
    <name type="common">Golden apple snail</name>
    <dbReference type="NCBI Taxonomy" id="400727"/>
    <lineage>
        <taxon>Eukaryota</taxon>
        <taxon>Metazoa</taxon>
        <taxon>Spiralia</taxon>
        <taxon>Lophotrochozoa</taxon>
        <taxon>Mollusca</taxon>
        <taxon>Gastropoda</taxon>
        <taxon>Caenogastropoda</taxon>
        <taxon>Architaenioglossa</taxon>
        <taxon>Ampullarioidea</taxon>
        <taxon>Ampullariidae</taxon>
        <taxon>Pomacea</taxon>
    </lineage>
</organism>
<feature type="region of interest" description="Disordered" evidence="6">
    <location>
        <begin position="1"/>
        <end position="23"/>
    </location>
</feature>
<evidence type="ECO:0000256" key="4">
    <source>
        <dbReference type="ARBA" id="ARBA00022989"/>
    </source>
</evidence>
<evidence type="ECO:0000313" key="9">
    <source>
        <dbReference type="Proteomes" id="UP000245119"/>
    </source>
</evidence>
<reference evidence="8 9" key="1">
    <citation type="submission" date="2018-04" db="EMBL/GenBank/DDBJ databases">
        <title>The genome of golden apple snail Pomacea canaliculata provides insight into stress tolerance and invasive adaptation.</title>
        <authorList>
            <person name="Liu C."/>
            <person name="Liu B."/>
            <person name="Ren Y."/>
            <person name="Zhang Y."/>
            <person name="Wang H."/>
            <person name="Li S."/>
            <person name="Jiang F."/>
            <person name="Yin L."/>
            <person name="Zhang G."/>
            <person name="Qian W."/>
            <person name="Fan W."/>
        </authorList>
    </citation>
    <scope>NUCLEOTIDE SEQUENCE [LARGE SCALE GENOMIC DNA]</scope>
    <source>
        <strain evidence="8">SZHN2017</strain>
        <tissue evidence="8">Muscle</tissue>
    </source>
</reference>
<evidence type="ECO:0000313" key="8">
    <source>
        <dbReference type="EMBL" id="PVD31583.1"/>
    </source>
</evidence>
<dbReference type="SUPFAM" id="SSF103473">
    <property type="entry name" value="MFS general substrate transporter"/>
    <property type="match status" value="1"/>
</dbReference>
<sequence>MTRVHPRQPSATTQRPSRRGREAFPTVSGHLLAPPQSYIPLFLKANPSQEPLPPTSQSLRPTLLKKVEISTGNGCSFFCLQVDIQNKMAASTSPNAKDRYLVPPPAGHGLHHDGDELNASQEWIDSQQKSRRRSTIHSYTVATTYHTLPKDADTLRQVRYMTEPKAMKNIFSLSLAFMFVFTAFVSLQGLQSTLNPEGGVGVVSISVIYGSTVLSCLLAPWLINRLTTKWTMVLAFSLYFCYFAANFYPKHYLLIPLSVMLGALAGPMWSAQATYVTTLALTFAQHRRFAESSDDTINKFMGIFFGFFRSSQIWGNLISALVLGKNYTEDAGLLLDSRVSSQDGHHLPFFLEGQEIVNGGFNISSSVRPGMLKDSSHHRRPGGLPPPPWTSSLSSTSAAPYFSLLLTSPNNVSESLCGVSTCPLNRSSADGFYSNAMLGAGGSASAGGVAFVPDATKYMLLTTYLACGLMGMVIVVALVDQVHVGKRSADPEFSLTSFELFASTLKMLRDSKCCLLVPLVVFMGLEQGFMFSDFTKVSGSVVDEYWSLRISRLSQKPPLLEESNRAEDDAN</sequence>
<dbReference type="InterPro" id="IPR010291">
    <property type="entry name" value="Ion_channel_UNC-93"/>
</dbReference>
<gene>
    <name evidence="8" type="ORF">C0Q70_06998</name>
</gene>
<accession>A0A2T7PDT8</accession>
<keyword evidence="4 7" id="KW-1133">Transmembrane helix</keyword>
<dbReference type="Gene3D" id="1.20.1250.20">
    <property type="entry name" value="MFS general substrate transporter like domains"/>
    <property type="match status" value="1"/>
</dbReference>
<feature type="region of interest" description="Disordered" evidence="6">
    <location>
        <begin position="371"/>
        <end position="392"/>
    </location>
</feature>
<protein>
    <recommendedName>
        <fullName evidence="10">UNC93-like protein</fullName>
    </recommendedName>
</protein>
<keyword evidence="3 7" id="KW-0812">Transmembrane</keyword>
<comment type="similarity">
    <text evidence="2">Belongs to the unc-93 family.</text>
</comment>
<dbReference type="InterPro" id="IPR036259">
    <property type="entry name" value="MFS_trans_sf"/>
</dbReference>
<dbReference type="PANTHER" id="PTHR19444:SF13">
    <property type="entry name" value="PROTEIN UNC-93 HOMOLOG A"/>
    <property type="match status" value="1"/>
</dbReference>
<dbReference type="PANTHER" id="PTHR19444">
    <property type="entry name" value="UNC-93 RELATED"/>
    <property type="match status" value="1"/>
</dbReference>
<feature type="transmembrane region" description="Helical" evidence="7">
    <location>
        <begin position="170"/>
        <end position="190"/>
    </location>
</feature>
<dbReference type="Proteomes" id="UP000245119">
    <property type="component" value="Linkage Group LG4"/>
</dbReference>
<feature type="transmembrane region" description="Helical" evidence="7">
    <location>
        <begin position="458"/>
        <end position="479"/>
    </location>
</feature>
<feature type="transmembrane region" description="Helical" evidence="7">
    <location>
        <begin position="202"/>
        <end position="223"/>
    </location>
</feature>
<comment type="subcellular location">
    <subcellularLocation>
        <location evidence="1">Membrane</location>
        <topology evidence="1">Multi-pass membrane protein</topology>
    </subcellularLocation>
</comment>
<evidence type="ECO:0000256" key="2">
    <source>
        <dbReference type="ARBA" id="ARBA00009172"/>
    </source>
</evidence>
<feature type="transmembrane region" description="Helical" evidence="7">
    <location>
        <begin position="254"/>
        <end position="283"/>
    </location>
</feature>
<name>A0A2T7PDT8_POMCA</name>
<dbReference type="AlphaFoldDB" id="A0A2T7PDT8"/>
<feature type="transmembrane region" description="Helical" evidence="7">
    <location>
        <begin position="230"/>
        <end position="248"/>
    </location>
</feature>
<dbReference type="GO" id="GO:0016020">
    <property type="term" value="C:membrane"/>
    <property type="evidence" value="ECO:0007669"/>
    <property type="project" value="UniProtKB-SubCell"/>
</dbReference>
<evidence type="ECO:0000256" key="1">
    <source>
        <dbReference type="ARBA" id="ARBA00004141"/>
    </source>
</evidence>
<keyword evidence="5 7" id="KW-0472">Membrane</keyword>
<feature type="transmembrane region" description="Helical" evidence="7">
    <location>
        <begin position="432"/>
        <end position="452"/>
    </location>
</feature>
<proteinExistence type="inferred from homology"/>
<evidence type="ECO:0000256" key="6">
    <source>
        <dbReference type="SAM" id="MobiDB-lite"/>
    </source>
</evidence>
<evidence type="ECO:0000256" key="7">
    <source>
        <dbReference type="SAM" id="Phobius"/>
    </source>
</evidence>
<comment type="caution">
    <text evidence="8">The sequence shown here is derived from an EMBL/GenBank/DDBJ whole genome shotgun (WGS) entry which is preliminary data.</text>
</comment>
<dbReference type="InterPro" id="IPR051951">
    <property type="entry name" value="UNC-93_regulatory"/>
</dbReference>
<evidence type="ECO:0008006" key="10">
    <source>
        <dbReference type="Google" id="ProtNLM"/>
    </source>
</evidence>
<evidence type="ECO:0000256" key="3">
    <source>
        <dbReference type="ARBA" id="ARBA00022692"/>
    </source>
</evidence>
<dbReference type="OrthoDB" id="10010517at2759"/>
<dbReference type="Pfam" id="PF05978">
    <property type="entry name" value="UNC-93"/>
    <property type="match status" value="1"/>
</dbReference>
<evidence type="ECO:0000256" key="5">
    <source>
        <dbReference type="ARBA" id="ARBA00023136"/>
    </source>
</evidence>
<keyword evidence="9" id="KW-1185">Reference proteome</keyword>